<protein>
    <submittedName>
        <fullName evidence="1">Uncharacterized protein</fullName>
    </submittedName>
</protein>
<dbReference type="EMBL" id="BAABHK010000009">
    <property type="protein sequence ID" value="GAA4631624.1"/>
    <property type="molecule type" value="Genomic_DNA"/>
</dbReference>
<proteinExistence type="predicted"/>
<accession>A0ABP8UGR6</accession>
<dbReference type="Proteomes" id="UP001501442">
    <property type="component" value="Unassembled WGS sequence"/>
</dbReference>
<keyword evidence="2" id="KW-1185">Reference proteome</keyword>
<name>A0ABP8UGR6_9ACTN</name>
<evidence type="ECO:0000313" key="2">
    <source>
        <dbReference type="Proteomes" id="UP001501442"/>
    </source>
</evidence>
<dbReference type="SUPFAM" id="SSF48239">
    <property type="entry name" value="Terpenoid cyclases/Protein prenyltransferases"/>
    <property type="match status" value="1"/>
</dbReference>
<gene>
    <name evidence="1" type="ORF">GCM10023196_061750</name>
</gene>
<dbReference type="InterPro" id="IPR008930">
    <property type="entry name" value="Terpenoid_cyclase/PrenylTrfase"/>
</dbReference>
<dbReference type="RefSeq" id="WP_345434623.1">
    <property type="nucleotide sequence ID" value="NZ_BAABHK010000009.1"/>
</dbReference>
<comment type="caution">
    <text evidence="1">The sequence shown here is derived from an EMBL/GenBank/DDBJ whole genome shotgun (WGS) entry which is preliminary data.</text>
</comment>
<reference evidence="2" key="1">
    <citation type="journal article" date="2019" name="Int. J. Syst. Evol. Microbiol.">
        <title>The Global Catalogue of Microorganisms (GCM) 10K type strain sequencing project: providing services to taxonomists for standard genome sequencing and annotation.</title>
        <authorList>
            <consortium name="The Broad Institute Genomics Platform"/>
            <consortium name="The Broad Institute Genome Sequencing Center for Infectious Disease"/>
            <person name="Wu L."/>
            <person name="Ma J."/>
        </authorList>
    </citation>
    <scope>NUCLEOTIDE SEQUENCE [LARGE SCALE GENOMIC DNA]</scope>
    <source>
        <strain evidence="2">JCM 17939</strain>
    </source>
</reference>
<sequence length="384" mass="41676">MKGPSEGSRLDIITRRDGEAAALVRRLLDLAVPGLRASHVDGEFVFTRKGEDARPVGRSLRYAAIAALGIRALPLDEQRVILHGDTVNDLIDGLMRRLSRLTGLGDVALVCWAAAEAGHADLPYALEHLTRLDATGAPVLTVDAAWVVSALVAAGVTDGHLERARARLLAGRDVLYPHALDGPGLVPWYRAHVGSFADQVYPIQALARLGDPEALKAAEEAAGVICAAQGDGGQWWWHYDARTGAVVEGYPVYSVHQHAMGPMALLDLADAGGTAHVDAIRKGLLWMVRPPETGEPLVIDELALTWRKVARGDPRKMVRGVRALSARLRPGTRLPLLDRIFRPVVIDRECRPYEFGWLLYAWLTAHNLEGRWSGELSNGSGVES</sequence>
<organism evidence="1 2">
    <name type="scientific">Actinoallomurus vinaceus</name>
    <dbReference type="NCBI Taxonomy" id="1080074"/>
    <lineage>
        <taxon>Bacteria</taxon>
        <taxon>Bacillati</taxon>
        <taxon>Actinomycetota</taxon>
        <taxon>Actinomycetes</taxon>
        <taxon>Streptosporangiales</taxon>
        <taxon>Thermomonosporaceae</taxon>
        <taxon>Actinoallomurus</taxon>
    </lineage>
</organism>
<evidence type="ECO:0000313" key="1">
    <source>
        <dbReference type="EMBL" id="GAA4631624.1"/>
    </source>
</evidence>